<comment type="caution">
    <text evidence="1">The sequence shown here is derived from an EMBL/GenBank/DDBJ whole genome shotgun (WGS) entry which is preliminary data.</text>
</comment>
<name>A0A8I0P6S2_9ACTN</name>
<dbReference type="GeneID" id="86827924"/>
<organism evidence="1 2">
    <name type="scientific">Streptomyces stelliscabiei</name>
    <dbReference type="NCBI Taxonomy" id="146820"/>
    <lineage>
        <taxon>Bacteria</taxon>
        <taxon>Bacillati</taxon>
        <taxon>Actinomycetota</taxon>
        <taxon>Actinomycetes</taxon>
        <taxon>Kitasatosporales</taxon>
        <taxon>Streptomycetaceae</taxon>
        <taxon>Streptomyces</taxon>
    </lineage>
</organism>
<sequence length="328" mass="33929">MPDAPTTRLGLYKSLSDGSELVDYSQDIGQNWDKVDAAAGFQVVTSGTRPSSPYSGKGIAESNTSYRTYFSNGTAPASASWVQIPNSSSTYDADLDLTSGKQVNIGTSSSTASIAVVNAATTTDAISLRVTGDTQSRFLVDTDGSINWGAGASAATDVTLYRSAANILRTGDSLTVDIDLTVTGNINSAANLNTGAWTTYTPTWTSSGTQPALGNGTLVGRYARIGRTIVCQINLIPGSTTTFGTGTYSWALPATSANAGATYIGQAHLLGTARWAGQFVISPNQSASNPFFSTASGDSRLAGMTPTVPETFANGSQLRITVTYEAAA</sequence>
<dbReference type="AlphaFoldDB" id="A0A8I0P6S2"/>
<dbReference type="RefSeq" id="WP_050398223.1">
    <property type="nucleotide sequence ID" value="NZ_JADBGF010000001.1"/>
</dbReference>
<dbReference type="EMBL" id="JADBGF010000001">
    <property type="protein sequence ID" value="MBE1597226.1"/>
    <property type="molecule type" value="Genomic_DNA"/>
</dbReference>
<reference evidence="1 2" key="1">
    <citation type="submission" date="2020-10" db="EMBL/GenBank/DDBJ databases">
        <title>Sequencing the genomes of 1000 actinobacteria strains.</title>
        <authorList>
            <person name="Klenk H.-P."/>
        </authorList>
    </citation>
    <scope>NUCLEOTIDE SEQUENCE [LARGE SCALE GENOMIC DNA]</scope>
    <source>
        <strain evidence="1 2">DSM 41803</strain>
    </source>
</reference>
<accession>A0A8I0P6S2</accession>
<proteinExistence type="predicted"/>
<evidence type="ECO:0000313" key="2">
    <source>
        <dbReference type="Proteomes" id="UP000629287"/>
    </source>
</evidence>
<evidence type="ECO:0000313" key="1">
    <source>
        <dbReference type="EMBL" id="MBE1597226.1"/>
    </source>
</evidence>
<dbReference type="OrthoDB" id="4332121at2"/>
<dbReference type="Proteomes" id="UP000629287">
    <property type="component" value="Unassembled WGS sequence"/>
</dbReference>
<protein>
    <submittedName>
        <fullName evidence="1">Uncharacterized protein</fullName>
    </submittedName>
</protein>
<keyword evidence="2" id="KW-1185">Reference proteome</keyword>
<gene>
    <name evidence="1" type="ORF">H4687_003355</name>
</gene>